<protein>
    <recommendedName>
        <fullName evidence="1">SPOR domain-containing protein</fullName>
    </recommendedName>
</protein>
<accession>A0A1E3VSA4</accession>
<organism evidence="2 3">
    <name type="scientific">Methyloceanibacter superfactus</name>
    <dbReference type="NCBI Taxonomy" id="1774969"/>
    <lineage>
        <taxon>Bacteria</taxon>
        <taxon>Pseudomonadati</taxon>
        <taxon>Pseudomonadota</taxon>
        <taxon>Alphaproteobacteria</taxon>
        <taxon>Hyphomicrobiales</taxon>
        <taxon>Hyphomicrobiaceae</taxon>
        <taxon>Methyloceanibacter</taxon>
    </lineage>
</organism>
<dbReference type="Gene3D" id="3.30.70.1070">
    <property type="entry name" value="Sporulation related repeat"/>
    <property type="match status" value="1"/>
</dbReference>
<evidence type="ECO:0000313" key="3">
    <source>
        <dbReference type="Proteomes" id="UP000094472"/>
    </source>
</evidence>
<dbReference type="Proteomes" id="UP000094472">
    <property type="component" value="Unassembled WGS sequence"/>
</dbReference>
<dbReference type="STRING" id="1774969.AUC69_14655"/>
<dbReference type="OrthoDB" id="9779128at2"/>
<gene>
    <name evidence="2" type="ORF">AUC69_14655</name>
</gene>
<evidence type="ECO:0000259" key="1">
    <source>
        <dbReference type="PROSITE" id="PS51724"/>
    </source>
</evidence>
<reference evidence="2 3" key="1">
    <citation type="journal article" date="2016" name="Environ. Microbiol.">
        <title>New Methyloceanibacter diversity from North Sea sediments includes methanotroph containing solely the soluble methane monooxygenase.</title>
        <authorList>
            <person name="Vekeman B."/>
            <person name="Kerckhof F.M."/>
            <person name="Cremers G."/>
            <person name="de Vos P."/>
            <person name="Vandamme P."/>
            <person name="Boon N."/>
            <person name="Op den Camp H.J."/>
            <person name="Heylen K."/>
        </authorList>
    </citation>
    <scope>NUCLEOTIDE SEQUENCE [LARGE SCALE GENOMIC DNA]</scope>
    <source>
        <strain evidence="2 3">R-67175</strain>
    </source>
</reference>
<dbReference type="InterPro" id="IPR007730">
    <property type="entry name" value="SPOR-like_dom"/>
</dbReference>
<dbReference type="GO" id="GO:0042834">
    <property type="term" value="F:peptidoglycan binding"/>
    <property type="evidence" value="ECO:0007669"/>
    <property type="project" value="InterPro"/>
</dbReference>
<keyword evidence="3" id="KW-1185">Reference proteome</keyword>
<dbReference type="InterPro" id="IPR036680">
    <property type="entry name" value="SPOR-like_sf"/>
</dbReference>
<sequence>MKASPESTGSIAPLVPARPRLVASSGGPAIQAGSFRNRDNAERARTTLAAIGPVDVSEIDVGGEVYFRVRVGPFSDEMAAAAALPKVARAGYHGAKIVMRN</sequence>
<dbReference type="EMBL" id="LPWF01000029">
    <property type="protein sequence ID" value="ODR96399.1"/>
    <property type="molecule type" value="Genomic_DNA"/>
</dbReference>
<dbReference type="PROSITE" id="PS51724">
    <property type="entry name" value="SPOR"/>
    <property type="match status" value="1"/>
</dbReference>
<dbReference type="SUPFAM" id="SSF110997">
    <property type="entry name" value="Sporulation related repeat"/>
    <property type="match status" value="1"/>
</dbReference>
<evidence type="ECO:0000313" key="2">
    <source>
        <dbReference type="EMBL" id="ODR96399.1"/>
    </source>
</evidence>
<dbReference type="RefSeq" id="WP_069442330.1">
    <property type="nucleotide sequence ID" value="NZ_LPWF01000029.1"/>
</dbReference>
<name>A0A1E3VSA4_9HYPH</name>
<comment type="caution">
    <text evidence="2">The sequence shown here is derived from an EMBL/GenBank/DDBJ whole genome shotgun (WGS) entry which is preliminary data.</text>
</comment>
<dbReference type="AlphaFoldDB" id="A0A1E3VSA4"/>
<dbReference type="Pfam" id="PF05036">
    <property type="entry name" value="SPOR"/>
    <property type="match status" value="1"/>
</dbReference>
<proteinExistence type="predicted"/>
<feature type="domain" description="SPOR" evidence="1">
    <location>
        <begin position="22"/>
        <end position="100"/>
    </location>
</feature>